<protein>
    <submittedName>
        <fullName evidence="4">Oxidoreductase</fullName>
    </submittedName>
</protein>
<dbReference type="SUPFAM" id="SSF51735">
    <property type="entry name" value="NAD(P)-binding Rossmann-fold domains"/>
    <property type="match status" value="1"/>
</dbReference>
<reference evidence="4 5" key="1">
    <citation type="submission" date="2016-06" db="EMBL/GenBank/DDBJ databases">
        <authorList>
            <person name="Kjaerup R.B."/>
            <person name="Dalgaard T.S."/>
            <person name="Juul-Madsen H.R."/>
        </authorList>
    </citation>
    <scope>NUCLEOTIDE SEQUENCE [LARGE SCALE GENOMIC DNA]</scope>
    <source>
        <strain evidence="4 5">E2464</strain>
    </source>
</reference>
<gene>
    <name evidence="4" type="ORF">A5685_19875</name>
</gene>
<keyword evidence="2" id="KW-0560">Oxidoreductase</keyword>
<dbReference type="Gene3D" id="3.40.50.720">
    <property type="entry name" value="NAD(P)-binding Rossmann-like Domain"/>
    <property type="match status" value="1"/>
</dbReference>
<dbReference type="InterPro" id="IPR036291">
    <property type="entry name" value="NAD(P)-bd_dom_sf"/>
</dbReference>
<dbReference type="CDD" id="cd05233">
    <property type="entry name" value="SDR_c"/>
    <property type="match status" value="1"/>
</dbReference>
<evidence type="ECO:0000313" key="4">
    <source>
        <dbReference type="EMBL" id="OBH64989.1"/>
    </source>
</evidence>
<dbReference type="GO" id="GO:0050664">
    <property type="term" value="F:oxidoreductase activity, acting on NAD(P)H, oxygen as acceptor"/>
    <property type="evidence" value="ECO:0007669"/>
    <property type="project" value="TreeGrafter"/>
</dbReference>
<organism evidence="4 5">
    <name type="scientific">Mycobacterium colombiense</name>
    <dbReference type="NCBI Taxonomy" id="339268"/>
    <lineage>
        <taxon>Bacteria</taxon>
        <taxon>Bacillati</taxon>
        <taxon>Actinomycetota</taxon>
        <taxon>Actinomycetes</taxon>
        <taxon>Mycobacteriales</taxon>
        <taxon>Mycobacteriaceae</taxon>
        <taxon>Mycobacterium</taxon>
        <taxon>Mycobacterium avium complex (MAC)</taxon>
    </lineage>
</organism>
<dbReference type="EMBL" id="LZJS01000031">
    <property type="protein sequence ID" value="OBH64989.1"/>
    <property type="molecule type" value="Genomic_DNA"/>
</dbReference>
<comment type="caution">
    <text evidence="4">The sequence shown here is derived from an EMBL/GenBank/DDBJ whole genome shotgun (WGS) entry which is preliminary data.</text>
</comment>
<name>A0A1A2SLD2_9MYCO</name>
<evidence type="ECO:0000256" key="1">
    <source>
        <dbReference type="ARBA" id="ARBA00006484"/>
    </source>
</evidence>
<dbReference type="SMART" id="SM00822">
    <property type="entry name" value="PKS_KR"/>
    <property type="match status" value="1"/>
</dbReference>
<dbReference type="Proteomes" id="UP000093861">
    <property type="component" value="Unassembled WGS sequence"/>
</dbReference>
<dbReference type="Pfam" id="PF00106">
    <property type="entry name" value="adh_short"/>
    <property type="match status" value="1"/>
</dbReference>
<evidence type="ECO:0000259" key="3">
    <source>
        <dbReference type="SMART" id="SM00822"/>
    </source>
</evidence>
<accession>A0A1A2SLD2</accession>
<dbReference type="Pfam" id="PF13561">
    <property type="entry name" value="adh_short_C2"/>
    <property type="match status" value="1"/>
</dbReference>
<feature type="domain" description="Ketoreductase" evidence="3">
    <location>
        <begin position="3"/>
        <end position="210"/>
    </location>
</feature>
<comment type="similarity">
    <text evidence="1">Belongs to the short-chain dehydrogenases/reductases (SDR) family.</text>
</comment>
<dbReference type="PANTHER" id="PTHR43008:SF4">
    <property type="entry name" value="CHAIN DEHYDROGENASE, PUTATIVE (AFU_ORTHOLOGUE AFUA_4G08710)-RELATED"/>
    <property type="match status" value="1"/>
</dbReference>
<evidence type="ECO:0000256" key="2">
    <source>
        <dbReference type="ARBA" id="ARBA00023002"/>
    </source>
</evidence>
<dbReference type="InterPro" id="IPR002347">
    <property type="entry name" value="SDR_fam"/>
</dbReference>
<dbReference type="RefSeq" id="WP_064950460.1">
    <property type="nucleotide sequence ID" value="NZ_LZJS01000031.1"/>
</dbReference>
<proteinExistence type="inferred from homology"/>
<dbReference type="PANTHER" id="PTHR43008">
    <property type="entry name" value="BENZIL REDUCTASE"/>
    <property type="match status" value="1"/>
</dbReference>
<dbReference type="AlphaFoldDB" id="A0A1A2SLD2"/>
<sequence length="284" mass="30428">MRELCVITGGAGGIGLAAAKIVGRNHPVVICDVSPTRLDAAATELRDLGVECKPVVVDVTNRDSVAELVCESEAFGSVTSVIHTAGMSPSMGSAEQIFRINALGTVNVNEAFYRLVEEGFAIVNVASMAAYTFPRVLVPKGRFKYALRNQDIFMKKMTSACNVAPTKMRPGVAYAISKNFVTWYCSSQAARFGERGGRIVSVSPGVIDTPMGRLEERAGSGAMLNYAALKRFGRPEEVAELLAFCVDTKASFMTGVDIPCDGGVLAAFMMKDMIAVVRNTQHLQ</sequence>
<dbReference type="InterPro" id="IPR057326">
    <property type="entry name" value="KR_dom"/>
</dbReference>
<dbReference type="PRINTS" id="PR00081">
    <property type="entry name" value="GDHRDH"/>
</dbReference>
<evidence type="ECO:0000313" key="5">
    <source>
        <dbReference type="Proteomes" id="UP000093861"/>
    </source>
</evidence>